<evidence type="ECO:0000256" key="2">
    <source>
        <dbReference type="ARBA" id="ARBA00022803"/>
    </source>
</evidence>
<evidence type="ECO:0000256" key="4">
    <source>
        <dbReference type="RuleBase" id="RU367091"/>
    </source>
</evidence>
<comment type="similarity">
    <text evidence="4">Belongs to the EMC2 family.</text>
</comment>
<dbReference type="InterPro" id="IPR039856">
    <property type="entry name" value="EMC2-like"/>
</dbReference>
<dbReference type="Gene3D" id="1.25.40.10">
    <property type="entry name" value="Tetratricopeptide repeat domain"/>
    <property type="match status" value="1"/>
</dbReference>
<dbReference type="EMBL" id="SFCI01000441">
    <property type="protein sequence ID" value="TFY79795.1"/>
    <property type="molecule type" value="Genomic_DNA"/>
</dbReference>
<feature type="domain" description="EMC2 TPR-like" evidence="5">
    <location>
        <begin position="86"/>
        <end position="191"/>
    </location>
</feature>
<feature type="repeat" description="TPR" evidence="3">
    <location>
        <begin position="147"/>
        <end position="180"/>
    </location>
</feature>
<keyword evidence="4" id="KW-0472">Membrane</keyword>
<evidence type="ECO:0000256" key="3">
    <source>
        <dbReference type="PROSITE-ProRule" id="PRU00339"/>
    </source>
</evidence>
<protein>
    <recommendedName>
        <fullName evidence="4">ER membrane protein complex subunit 2</fullName>
    </recommendedName>
</protein>
<reference evidence="6 7" key="1">
    <citation type="submission" date="2019-02" db="EMBL/GenBank/DDBJ databases">
        <title>Genome sequencing of the rare red list fungi Hericium alpestre (H. flagellum).</title>
        <authorList>
            <person name="Buettner E."/>
            <person name="Kellner H."/>
        </authorList>
    </citation>
    <scope>NUCLEOTIDE SEQUENCE [LARGE SCALE GENOMIC DNA]</scope>
    <source>
        <strain evidence="6 7">DSM 108284</strain>
    </source>
</reference>
<dbReference type="Pfam" id="PF22890">
    <property type="entry name" value="TPR_EMC2"/>
    <property type="match status" value="1"/>
</dbReference>
<keyword evidence="7" id="KW-1185">Reference proteome</keyword>
<dbReference type="InterPro" id="IPR055217">
    <property type="entry name" value="TPR_EMC2"/>
</dbReference>
<comment type="caution">
    <text evidence="6">The sequence shown here is derived from an EMBL/GenBank/DDBJ whole genome shotgun (WGS) entry which is preliminary data.</text>
</comment>
<evidence type="ECO:0000259" key="5">
    <source>
        <dbReference type="Pfam" id="PF22890"/>
    </source>
</evidence>
<evidence type="ECO:0000313" key="7">
    <source>
        <dbReference type="Proteomes" id="UP000298061"/>
    </source>
</evidence>
<dbReference type="GO" id="GO:0072546">
    <property type="term" value="C:EMC complex"/>
    <property type="evidence" value="ECO:0007669"/>
    <property type="project" value="UniProtKB-UniRule"/>
</dbReference>
<comment type="function">
    <text evidence="4">Part of the endoplasmic reticulum membrane protein complex (EMC) that enables the energy-independent insertion into endoplasmic reticulum membranes of newly synthesized membrane proteins.</text>
</comment>
<dbReference type="SUPFAM" id="SSF48452">
    <property type="entry name" value="TPR-like"/>
    <property type="match status" value="1"/>
</dbReference>
<dbReference type="STRING" id="135208.A0A4Y9ZZ81"/>
<dbReference type="PANTHER" id="PTHR12760">
    <property type="entry name" value="TETRATRICOPEPTIDE REPEAT PROTEIN"/>
    <property type="match status" value="1"/>
</dbReference>
<comment type="subcellular location">
    <subcellularLocation>
        <location evidence="4">Endoplasmic reticulum membrane</location>
        <topology evidence="4">Peripheral membrane protein</topology>
        <orientation evidence="4">Cytoplasmic side</orientation>
    </subcellularLocation>
</comment>
<dbReference type="PROSITE" id="PS50005">
    <property type="entry name" value="TPR"/>
    <property type="match status" value="1"/>
</dbReference>
<keyword evidence="2 3" id="KW-0802">TPR repeat</keyword>
<dbReference type="Proteomes" id="UP000298061">
    <property type="component" value="Unassembled WGS sequence"/>
</dbReference>
<keyword evidence="4" id="KW-0256">Endoplasmic reticulum</keyword>
<comment type="subunit">
    <text evidence="4">Component of the ER membrane protein complex (EMC).</text>
</comment>
<proteinExistence type="inferred from homology"/>
<dbReference type="AlphaFoldDB" id="A0A4Y9ZZ81"/>
<name>A0A4Y9ZZ81_9AGAM</name>
<dbReference type="SMART" id="SM00028">
    <property type="entry name" value="TPR"/>
    <property type="match status" value="3"/>
</dbReference>
<evidence type="ECO:0000256" key="1">
    <source>
        <dbReference type="ARBA" id="ARBA00022737"/>
    </source>
</evidence>
<dbReference type="InterPro" id="IPR011990">
    <property type="entry name" value="TPR-like_helical_dom_sf"/>
</dbReference>
<dbReference type="OrthoDB" id="124397at2759"/>
<evidence type="ECO:0000313" key="6">
    <source>
        <dbReference type="EMBL" id="TFY79795.1"/>
    </source>
</evidence>
<organism evidence="6 7">
    <name type="scientific">Hericium alpestre</name>
    <dbReference type="NCBI Taxonomy" id="135208"/>
    <lineage>
        <taxon>Eukaryota</taxon>
        <taxon>Fungi</taxon>
        <taxon>Dikarya</taxon>
        <taxon>Basidiomycota</taxon>
        <taxon>Agaricomycotina</taxon>
        <taxon>Agaricomycetes</taxon>
        <taxon>Russulales</taxon>
        <taxon>Hericiaceae</taxon>
        <taxon>Hericium</taxon>
    </lineage>
</organism>
<sequence length="298" mass="32667">MDLSTALQRLANYRTQNSRASQDIFESGVIVFRKDALHKLGDDSWQFLEQLALAAIDVGRLDVAEGCIKHLSDKFPGSARVECLQGVYIEATQSADVALTYYDKLLEADPANAAAWKRRISVLRRTGKIEKAVEELSQFLDTFYTDVEGWLELADIYSSCNQYTSALQSLQHVLLLAPQNPFYVLQAAETAYTAGDIPLAIKTFLVVVDMTDSESDLPAKDAVPTGITVRAWYGVEQSARKLQKTPRLASTSASQTPAPDSLPILEQLAKDMLRAAYSGQKGGAATTAQELARWLGDA</sequence>
<keyword evidence="1" id="KW-0677">Repeat</keyword>
<gene>
    <name evidence="6" type="ORF">EWM64_g4218</name>
</gene>
<accession>A0A4Y9ZZ81</accession>
<dbReference type="InterPro" id="IPR019734">
    <property type="entry name" value="TPR_rpt"/>
</dbReference>